<evidence type="ECO:0000256" key="2">
    <source>
        <dbReference type="ARBA" id="ARBA00008000"/>
    </source>
</evidence>
<dbReference type="PANTHER" id="PTHR43716">
    <property type="entry name" value="D-2-HYDROXYGLUTARATE DEHYDROGENASE, MITOCHONDRIAL"/>
    <property type="match status" value="1"/>
</dbReference>
<dbReference type="AlphaFoldDB" id="A0A2U8FSQ3"/>
<keyword evidence="3" id="KW-0285">Flavoprotein</keyword>
<evidence type="ECO:0000313" key="8">
    <source>
        <dbReference type="Proteomes" id="UP000244892"/>
    </source>
</evidence>
<keyword evidence="4" id="KW-0274">FAD</keyword>
<dbReference type="Pfam" id="PF01565">
    <property type="entry name" value="FAD_binding_4"/>
    <property type="match status" value="1"/>
</dbReference>
<dbReference type="GO" id="GO:0071949">
    <property type="term" value="F:FAD binding"/>
    <property type="evidence" value="ECO:0007669"/>
    <property type="project" value="InterPro"/>
</dbReference>
<dbReference type="Gene3D" id="3.30.465.10">
    <property type="match status" value="1"/>
</dbReference>
<dbReference type="Gene3D" id="1.10.45.10">
    <property type="entry name" value="Vanillyl-alcohol Oxidase, Chain A, domain 4"/>
    <property type="match status" value="1"/>
</dbReference>
<dbReference type="InterPro" id="IPR016164">
    <property type="entry name" value="FAD-linked_Oxase-like_C"/>
</dbReference>
<dbReference type="OrthoDB" id="8522822at2"/>
<dbReference type="SUPFAM" id="SSF55103">
    <property type="entry name" value="FAD-linked oxidases, C-terminal domain"/>
    <property type="match status" value="1"/>
</dbReference>
<feature type="domain" description="FAD-binding PCMH-type" evidence="6">
    <location>
        <begin position="42"/>
        <end position="223"/>
    </location>
</feature>
<dbReference type="InterPro" id="IPR016166">
    <property type="entry name" value="FAD-bd_PCMH"/>
</dbReference>
<dbReference type="GO" id="GO:0022904">
    <property type="term" value="P:respiratory electron transport chain"/>
    <property type="evidence" value="ECO:0007669"/>
    <property type="project" value="TreeGrafter"/>
</dbReference>
<name>A0A2U8FSQ3_9BURK</name>
<evidence type="ECO:0000313" key="7">
    <source>
        <dbReference type="EMBL" id="AWI53917.1"/>
    </source>
</evidence>
<dbReference type="Pfam" id="PF02913">
    <property type="entry name" value="FAD-oxidase_C"/>
    <property type="match status" value="1"/>
</dbReference>
<dbReference type="EMBL" id="CP029210">
    <property type="protein sequence ID" value="AWI53917.1"/>
    <property type="molecule type" value="Genomic_DNA"/>
</dbReference>
<dbReference type="PANTHER" id="PTHR43716:SF2">
    <property type="entry name" value="BLL6224 PROTEIN"/>
    <property type="match status" value="1"/>
</dbReference>
<dbReference type="Gene3D" id="3.30.70.2740">
    <property type="match status" value="1"/>
</dbReference>
<evidence type="ECO:0000259" key="5">
    <source>
        <dbReference type="PROSITE" id="PS50046"/>
    </source>
</evidence>
<dbReference type="FunFam" id="1.10.45.10:FF:000001">
    <property type="entry name" value="D-lactate dehydrogenase mitochondrial"/>
    <property type="match status" value="1"/>
</dbReference>
<comment type="similarity">
    <text evidence="2">Belongs to the FAD-binding oxidoreductase/transferase type 4 family.</text>
</comment>
<dbReference type="Gene3D" id="3.30.70.2190">
    <property type="match status" value="1"/>
</dbReference>
<dbReference type="PROSITE" id="PS51387">
    <property type="entry name" value="FAD_PCMH"/>
    <property type="match status" value="1"/>
</dbReference>
<evidence type="ECO:0000256" key="4">
    <source>
        <dbReference type="ARBA" id="ARBA00022827"/>
    </source>
</evidence>
<dbReference type="Gene3D" id="3.30.43.10">
    <property type="entry name" value="Uridine Diphospho-n-acetylenolpyruvylglucosamine Reductase, domain 2"/>
    <property type="match status" value="1"/>
</dbReference>
<dbReference type="InterPro" id="IPR051264">
    <property type="entry name" value="FAD-oxidored/transferase_4"/>
</dbReference>
<comment type="cofactor">
    <cofactor evidence="1">
        <name>FAD</name>
        <dbReference type="ChEBI" id="CHEBI:57692"/>
    </cofactor>
</comment>
<evidence type="ECO:0000256" key="3">
    <source>
        <dbReference type="ARBA" id="ARBA00022630"/>
    </source>
</evidence>
<evidence type="ECO:0000259" key="6">
    <source>
        <dbReference type="PROSITE" id="PS51387"/>
    </source>
</evidence>
<dbReference type="InterPro" id="IPR016132">
    <property type="entry name" value="Phyto_chromo_attachment"/>
</dbReference>
<organism evidence="7 8">
    <name type="scientific">Aquabacterium olei</name>
    <dbReference type="NCBI Taxonomy" id="1296669"/>
    <lineage>
        <taxon>Bacteria</taxon>
        <taxon>Pseudomonadati</taxon>
        <taxon>Pseudomonadota</taxon>
        <taxon>Betaproteobacteria</taxon>
        <taxon>Burkholderiales</taxon>
        <taxon>Aquabacterium</taxon>
    </lineage>
</organism>
<dbReference type="KEGG" id="aon:DEH84_11135"/>
<sequence>MPDTSDALVAALRQALGATAVLTSEAQADEHARYLSDWRQRYHGRARAIARPASTEEVATVVRLCAQHGVTIVPQGGNTGLVGGGVPDASGLQVVLSLSRLNRVLAVDAANLSMTVQAGCTLAQVQDAAAAAGLLFPLSLASEGTCTIGGNLATNAGGTQVLRYGTARELCLGLEVVTAHGEVLDALSSLRKNNTGYALRDLFIGSEGTLGIITAASLRLHPRPKGLCTALVACADMGAAVTLLQAARRDLDAGLTAFEVMEALPLSLVARHLPDAAHPIAPFNADPTSVPPPWLVLMEHTSSVSDTHAAESLQGWLDEVLTTGLAQNAALAHNEHQRRAMWGLRESIPLAEKTEGLMVKHDIGMPTSAVPAFVEEAGRAIAQRWPDARVVCFGHLGDGNLHYNVQPPALARSGPALAIFEGEVNALVFGLVMARGGTLSAEHGIGALRRDELARRADPVALATMKALKQTLDPTGLLNPGRVI</sequence>
<dbReference type="PROSITE" id="PS50046">
    <property type="entry name" value="PHYTOCHROME_2"/>
    <property type="match status" value="1"/>
</dbReference>
<gene>
    <name evidence="7" type="ORF">DEH84_11135</name>
</gene>
<dbReference type="InterPro" id="IPR016171">
    <property type="entry name" value="Vanillyl_alc_oxidase_C-sub2"/>
</dbReference>
<dbReference type="InterPro" id="IPR004113">
    <property type="entry name" value="FAD-bd_oxidored_4_C"/>
</dbReference>
<dbReference type="RefSeq" id="WP_109036914.1">
    <property type="nucleotide sequence ID" value="NZ_CP029210.1"/>
</dbReference>
<accession>A0A2U8FSQ3</accession>
<dbReference type="InterPro" id="IPR036318">
    <property type="entry name" value="FAD-bd_PCMH-like_sf"/>
</dbReference>
<dbReference type="InterPro" id="IPR016169">
    <property type="entry name" value="FAD-bd_PCMH_sub2"/>
</dbReference>
<keyword evidence="8" id="KW-1185">Reference proteome</keyword>
<proteinExistence type="inferred from homology"/>
<dbReference type="InterPro" id="IPR006094">
    <property type="entry name" value="Oxid_FAD_bind_N"/>
</dbReference>
<reference evidence="7 8" key="1">
    <citation type="submission" date="2018-05" db="EMBL/GenBank/DDBJ databases">
        <title>complete genome sequence of Aquabacterium olei NBRC 110486.</title>
        <authorList>
            <person name="Tang B."/>
            <person name="Chang J."/>
            <person name="Zhang L."/>
            <person name="Yang H."/>
        </authorList>
    </citation>
    <scope>NUCLEOTIDE SEQUENCE [LARGE SCALE GENOMIC DNA]</scope>
    <source>
        <strain evidence="7 8">NBRC 110486</strain>
    </source>
</reference>
<protein>
    <submittedName>
        <fullName evidence="7">Hydroxyacid dehydrogenase</fullName>
    </submittedName>
</protein>
<feature type="domain" description="Phytochrome chromophore attachment site" evidence="5">
    <location>
        <begin position="1"/>
        <end position="179"/>
    </location>
</feature>
<evidence type="ECO:0000256" key="1">
    <source>
        <dbReference type="ARBA" id="ARBA00001974"/>
    </source>
</evidence>
<dbReference type="InterPro" id="IPR016167">
    <property type="entry name" value="FAD-bd_PCMH_sub1"/>
</dbReference>
<dbReference type="SUPFAM" id="SSF56176">
    <property type="entry name" value="FAD-binding/transporter-associated domain-like"/>
    <property type="match status" value="1"/>
</dbReference>
<dbReference type="Proteomes" id="UP000244892">
    <property type="component" value="Chromosome"/>
</dbReference>
<dbReference type="GO" id="GO:0003824">
    <property type="term" value="F:catalytic activity"/>
    <property type="evidence" value="ECO:0007669"/>
    <property type="project" value="InterPro"/>
</dbReference>